<evidence type="ECO:0000313" key="3">
    <source>
        <dbReference type="EMBL" id="MFC0591847.1"/>
    </source>
</evidence>
<organism evidence="3 4">
    <name type="scientific">Ottowia pentelensis</name>
    <dbReference type="NCBI Taxonomy" id="511108"/>
    <lineage>
        <taxon>Bacteria</taxon>
        <taxon>Pseudomonadati</taxon>
        <taxon>Pseudomonadota</taxon>
        <taxon>Betaproteobacteria</taxon>
        <taxon>Burkholderiales</taxon>
        <taxon>Comamonadaceae</taxon>
        <taxon>Ottowia</taxon>
    </lineage>
</organism>
<evidence type="ECO:0000313" key="4">
    <source>
        <dbReference type="Proteomes" id="UP001589834"/>
    </source>
</evidence>
<comment type="caution">
    <text evidence="3">The sequence shown here is derived from an EMBL/GenBank/DDBJ whole genome shotgun (WGS) entry which is preliminary data.</text>
</comment>
<keyword evidence="2" id="KW-0732">Signal</keyword>
<dbReference type="PROSITE" id="PS50005">
    <property type="entry name" value="TPR"/>
    <property type="match status" value="2"/>
</dbReference>
<dbReference type="Gene3D" id="1.25.40.10">
    <property type="entry name" value="Tetratricopeptide repeat domain"/>
    <property type="match status" value="1"/>
</dbReference>
<dbReference type="SUPFAM" id="SSF48452">
    <property type="entry name" value="TPR-like"/>
    <property type="match status" value="1"/>
</dbReference>
<reference evidence="3 4" key="1">
    <citation type="submission" date="2024-09" db="EMBL/GenBank/DDBJ databases">
        <authorList>
            <person name="Sun Q."/>
            <person name="Mori K."/>
        </authorList>
    </citation>
    <scope>NUCLEOTIDE SEQUENCE [LARGE SCALE GENOMIC DNA]</scope>
    <source>
        <strain evidence="3 4">NCAIM B.02336</strain>
    </source>
</reference>
<dbReference type="SMART" id="SM00028">
    <property type="entry name" value="TPR"/>
    <property type="match status" value="4"/>
</dbReference>
<dbReference type="PANTHER" id="PTHR12558">
    <property type="entry name" value="CELL DIVISION CYCLE 16,23,27"/>
    <property type="match status" value="1"/>
</dbReference>
<feature type="repeat" description="TPR" evidence="1">
    <location>
        <begin position="90"/>
        <end position="123"/>
    </location>
</feature>
<dbReference type="EMBL" id="JBHLTN010000007">
    <property type="protein sequence ID" value="MFC0591847.1"/>
    <property type="molecule type" value="Genomic_DNA"/>
</dbReference>
<protein>
    <submittedName>
        <fullName evidence="3">Type IV pilus biogenesis/stability protein PilW</fullName>
    </submittedName>
</protein>
<sequence>MKTLPPRRPRVSLALTALALAGSALLAGCAAPGGGAGAAPTELATHMDDSAARRRAETHLALASGYYENGQYPVALEAVKAALQADPSYPKAYDVAGSIYAAMGDNARAFTHFNRALELDPQDANAMHNLGWLQCQTGRYAEAQALFERAVAVPAYLGRANTLMVQGICQARAGQARQAEATLMRSYELDAGNPVTAYNLALLLFQRGDNERARFYIRRLNNSELANAQSLWLGIKVEQRLNDRKAMEQLAGQLRRRFPASNELISYERGRFDE</sequence>
<evidence type="ECO:0000256" key="2">
    <source>
        <dbReference type="SAM" id="SignalP"/>
    </source>
</evidence>
<dbReference type="InterPro" id="IPR011990">
    <property type="entry name" value="TPR-like_helical_dom_sf"/>
</dbReference>
<keyword evidence="4" id="KW-1185">Reference proteome</keyword>
<dbReference type="PROSITE" id="PS50293">
    <property type="entry name" value="TPR_REGION"/>
    <property type="match status" value="1"/>
</dbReference>
<dbReference type="PROSITE" id="PS51257">
    <property type="entry name" value="PROKAR_LIPOPROTEIN"/>
    <property type="match status" value="1"/>
</dbReference>
<feature type="repeat" description="TPR" evidence="1">
    <location>
        <begin position="56"/>
        <end position="89"/>
    </location>
</feature>
<dbReference type="PANTHER" id="PTHR12558:SF13">
    <property type="entry name" value="CELL DIVISION CYCLE PROTEIN 27 HOMOLOG"/>
    <property type="match status" value="1"/>
</dbReference>
<feature type="chain" id="PRO_5047145115" evidence="2">
    <location>
        <begin position="27"/>
        <end position="274"/>
    </location>
</feature>
<gene>
    <name evidence="3" type="primary">pilW</name>
    <name evidence="3" type="ORF">ACFFGG_04685</name>
</gene>
<dbReference type="InterPro" id="IPR019734">
    <property type="entry name" value="TPR_rpt"/>
</dbReference>
<proteinExistence type="predicted"/>
<dbReference type="InterPro" id="IPR013360">
    <property type="entry name" value="Pilus_4_PilW"/>
</dbReference>
<name>A0ABV6PPS3_9BURK</name>
<evidence type="ECO:0000256" key="1">
    <source>
        <dbReference type="PROSITE-ProRule" id="PRU00339"/>
    </source>
</evidence>
<dbReference type="Pfam" id="PF13424">
    <property type="entry name" value="TPR_12"/>
    <property type="match status" value="1"/>
</dbReference>
<dbReference type="RefSeq" id="WP_377480404.1">
    <property type="nucleotide sequence ID" value="NZ_JBHLTN010000007.1"/>
</dbReference>
<keyword evidence="1" id="KW-0802">TPR repeat</keyword>
<accession>A0ABV6PPS3</accession>
<dbReference type="NCBIfam" id="TIGR02521">
    <property type="entry name" value="type_IV_pilW"/>
    <property type="match status" value="1"/>
</dbReference>
<feature type="signal peptide" evidence="2">
    <location>
        <begin position="1"/>
        <end position="26"/>
    </location>
</feature>
<dbReference type="Proteomes" id="UP001589834">
    <property type="component" value="Unassembled WGS sequence"/>
</dbReference>